<evidence type="ECO:0000313" key="1">
    <source>
        <dbReference type="EMBL" id="KAJ8668408.1"/>
    </source>
</evidence>
<name>A0ACC2NBA6_9HYME</name>
<reference evidence="1" key="1">
    <citation type="submission" date="2023-04" db="EMBL/GenBank/DDBJ databases">
        <title>A chromosome-level genome assembly of the parasitoid wasp Eretmocerus hayati.</title>
        <authorList>
            <person name="Zhong Y."/>
            <person name="Liu S."/>
            <person name="Liu Y."/>
        </authorList>
    </citation>
    <scope>NUCLEOTIDE SEQUENCE</scope>
    <source>
        <strain evidence="1">ZJU_SS_LIU_2023</strain>
    </source>
</reference>
<dbReference type="Proteomes" id="UP001239111">
    <property type="component" value="Chromosome 4"/>
</dbReference>
<comment type="caution">
    <text evidence="1">The sequence shown here is derived from an EMBL/GenBank/DDBJ whole genome shotgun (WGS) entry which is preliminary data.</text>
</comment>
<protein>
    <submittedName>
        <fullName evidence="1">Uncharacterized protein</fullName>
    </submittedName>
</protein>
<organism evidence="1 2">
    <name type="scientific">Eretmocerus hayati</name>
    <dbReference type="NCBI Taxonomy" id="131215"/>
    <lineage>
        <taxon>Eukaryota</taxon>
        <taxon>Metazoa</taxon>
        <taxon>Ecdysozoa</taxon>
        <taxon>Arthropoda</taxon>
        <taxon>Hexapoda</taxon>
        <taxon>Insecta</taxon>
        <taxon>Pterygota</taxon>
        <taxon>Neoptera</taxon>
        <taxon>Endopterygota</taxon>
        <taxon>Hymenoptera</taxon>
        <taxon>Apocrita</taxon>
        <taxon>Proctotrupomorpha</taxon>
        <taxon>Chalcidoidea</taxon>
        <taxon>Aphelinidae</taxon>
        <taxon>Aphelininae</taxon>
        <taxon>Eretmocerus</taxon>
    </lineage>
</organism>
<evidence type="ECO:0000313" key="2">
    <source>
        <dbReference type="Proteomes" id="UP001239111"/>
    </source>
</evidence>
<keyword evidence="2" id="KW-1185">Reference proteome</keyword>
<gene>
    <name evidence="1" type="ORF">QAD02_010071</name>
</gene>
<proteinExistence type="predicted"/>
<accession>A0ACC2NBA6</accession>
<dbReference type="EMBL" id="CM056744">
    <property type="protein sequence ID" value="KAJ8668408.1"/>
    <property type="molecule type" value="Genomic_DNA"/>
</dbReference>
<sequence>MALLMDLGQALDSSFIQTNQEENDYKPIAGAIRELSLHHVTLFLPTQENSKSTKKMNEAVKCLITQESAYCIEYQLRNVEDVDQKSFRNILENSRSSTIIVSLTSISQSDGDPILNLNDTFNDSLEIIANSSNRNQPRFLSVIMTDEIIPQQLIKEMLIYAWSKKFLDVTVLEWSAQHHSCDFQIVSHMYNPFLNQYHQDCYTPTMDLFPDKLRDMHGYPFKVGIVHRPPNMNFIINSSGQVVQINGTDYGYLLILSEYFNFAPQLTAADATTYLEKCMENNTKSMFEMVVDGTLDYSGTRSFLYLDDIKYPTNNILSETIAIAFDDLVALVPILPRKSTHVFSNGAILCIGTLLYLALISAIVKILKFDTSLWMPDYIIRILFGDSVPRVPTRTAERIVFFVLFFASQQLAMQLFTEFADNQIDNENLGQYENLYDLKGSNIRLVIFSRHVNIVFHENNSALDHLRDNIELTKAMDCPDRIMRNEHVICLIDRSVAENIIIKSRRMNGRRMKIMNHNFWSTARGYYFSPKSPYVEQFNKVLQRILETGLWMRYTVINRYQFERSDEFIKYTVDHEIFGKLLLIWLLGCGISTIAFLLELVYHRWISL</sequence>